<accession>A0ACB8EM05</accession>
<comment type="caution">
    <text evidence="1">The sequence shown here is derived from an EMBL/GenBank/DDBJ whole genome shotgun (WGS) entry which is preliminary data.</text>
</comment>
<name>A0ACB8EM05_9SAUR</name>
<dbReference type="Proteomes" id="UP000827872">
    <property type="component" value="Linkage Group LG03"/>
</dbReference>
<proteinExistence type="predicted"/>
<organism evidence="1 2">
    <name type="scientific">Sphaerodactylus townsendi</name>
    <dbReference type="NCBI Taxonomy" id="933632"/>
    <lineage>
        <taxon>Eukaryota</taxon>
        <taxon>Metazoa</taxon>
        <taxon>Chordata</taxon>
        <taxon>Craniata</taxon>
        <taxon>Vertebrata</taxon>
        <taxon>Euteleostomi</taxon>
        <taxon>Lepidosauria</taxon>
        <taxon>Squamata</taxon>
        <taxon>Bifurcata</taxon>
        <taxon>Gekkota</taxon>
        <taxon>Sphaerodactylidae</taxon>
        <taxon>Sphaerodactylus</taxon>
    </lineage>
</organism>
<gene>
    <name evidence="1" type="ORF">K3G42_032150</name>
</gene>
<dbReference type="EMBL" id="CM037616">
    <property type="protein sequence ID" value="KAH7993729.1"/>
    <property type="molecule type" value="Genomic_DNA"/>
</dbReference>
<keyword evidence="2" id="KW-1185">Reference proteome</keyword>
<protein>
    <submittedName>
        <fullName evidence="1">Uncharacterized protein</fullName>
    </submittedName>
</protein>
<sequence length="69" mass="7786">MYDCMEAFAVAPRQLYDVTNRGPCMLRKSGIGPCFVGLDHFAWPQPASLQCSILNLFAEILEYEREGSK</sequence>
<evidence type="ECO:0000313" key="1">
    <source>
        <dbReference type="EMBL" id="KAH7993729.1"/>
    </source>
</evidence>
<reference evidence="1" key="1">
    <citation type="submission" date="2021-08" db="EMBL/GenBank/DDBJ databases">
        <title>The first chromosome-level gecko genome reveals the dynamic sex chromosomes of Neotropical dwarf geckos (Sphaerodactylidae: Sphaerodactylus).</title>
        <authorList>
            <person name="Pinto B.J."/>
            <person name="Keating S.E."/>
            <person name="Gamble T."/>
        </authorList>
    </citation>
    <scope>NUCLEOTIDE SEQUENCE</scope>
    <source>
        <strain evidence="1">TG3544</strain>
    </source>
</reference>
<evidence type="ECO:0000313" key="2">
    <source>
        <dbReference type="Proteomes" id="UP000827872"/>
    </source>
</evidence>